<dbReference type="InterPro" id="IPR004365">
    <property type="entry name" value="NA-bd_OB_tRNA"/>
</dbReference>
<dbReference type="Proteomes" id="UP000066737">
    <property type="component" value="Chromosome I"/>
</dbReference>
<name>A0A0U5H4U3_9EURY</name>
<dbReference type="GO" id="GO:0003676">
    <property type="term" value="F:nucleic acid binding"/>
    <property type="evidence" value="ECO:0007669"/>
    <property type="project" value="InterPro"/>
</dbReference>
<dbReference type="STRING" id="1407499.HHUB_2641"/>
<dbReference type="Gene3D" id="2.40.50.140">
    <property type="entry name" value="Nucleic acid-binding proteins"/>
    <property type="match status" value="2"/>
</dbReference>
<dbReference type="EMBL" id="LN831302">
    <property type="protein sequence ID" value="CQH57959.1"/>
    <property type="molecule type" value="Genomic_DNA"/>
</dbReference>
<evidence type="ECO:0000313" key="3">
    <source>
        <dbReference type="EMBL" id="CQH57959.1"/>
    </source>
</evidence>
<dbReference type="SMART" id="SM00316">
    <property type="entry name" value="S1"/>
    <property type="match status" value="1"/>
</dbReference>
<dbReference type="SUPFAM" id="SSF50249">
    <property type="entry name" value="Nucleic acid-binding proteins"/>
    <property type="match status" value="2"/>
</dbReference>
<gene>
    <name evidence="3" type="ORF">HHUB_2641</name>
</gene>
<evidence type="ECO:0000256" key="1">
    <source>
        <dbReference type="SAM" id="MobiDB-lite"/>
    </source>
</evidence>
<reference evidence="4" key="1">
    <citation type="journal article" date="2016" name="Environ. Microbiol.">
        <title>The complete genome of a viable archaeum isolated from 123-million-year-old rock salt.</title>
        <authorList>
            <person name="Jaakkola S.T."/>
            <person name="Pfeiffer F."/>
            <person name="Ravantti J.J."/>
            <person name="Guo Q."/>
            <person name="Liu Y."/>
            <person name="Chen X."/>
            <person name="Ma H."/>
            <person name="Yang C."/>
            <person name="Oksanen H.M."/>
            <person name="Bamford D.H."/>
        </authorList>
    </citation>
    <scope>NUCLEOTIDE SEQUENCE</scope>
    <source>
        <strain evidence="4">JI20-1</strain>
    </source>
</reference>
<feature type="compositionally biased region" description="Acidic residues" evidence="1">
    <location>
        <begin position="146"/>
        <end position="172"/>
    </location>
</feature>
<dbReference type="AlphaFoldDB" id="A0A0U5H4U3"/>
<sequence>MGTCIICGSSTDGRVCDTHEEDVAFEFRGDSPDELTPGRYYQGTIDGFADFGVFVDIGDSVTGLLHRSEVPGRLESLGWDAGDEVYVQVTDVHDNENVDLGWSIRQDDRDFRGHLVDDPHAESDAELPDEEEEETSTADGGTPVPEETEEPAEAEAESESADDAEPEAAEPEAAEKHETEDEPTTDDAAAEASDADDEPARVPIADLDDHVDERVAVEGEVANARQTSGPTVFELADETGAVDCAAFVEAGVRAYPEVEAGAVVRIVGEVERRRGELQVETEDLRVLDGADAQAVEARMEDALTERAAPETTDLLAADDAVEAVTDDLVDAATAIRRAVVEARPVIVRHTATVEGYVAGTAIERALLPLIRDEHAREDAEYHYVDRRPLDDAFYTIDDATGDVTSMLEAAERHDEKHPLFVLVGAGSTSESTDAIDLLDIYDADTVAIDGGYTDDAAGADVLVSPTEAGENPVNTGALGSQLAAFVNDDVREDLYHLPAVAYWANTPEAYADLAAQTHYSPDTLADLRDAIALEAFYQSYEDKRELISDLLWGEADDSLIEHVSEQFRERLETEVSTAEPHLDVRGQDGVAFETLDVDAYTHEYDFPPVDLLLDELYRRRDRADVLVGVSGDEIRVRSGDAVDVRAVGETVADELTEAGVEPRGARDGRIEFLSGEKDAVVDAVVDAIADQLA</sequence>
<dbReference type="OrthoDB" id="60224at2157"/>
<feature type="compositionally biased region" description="Basic and acidic residues" evidence="1">
    <location>
        <begin position="113"/>
        <end position="123"/>
    </location>
</feature>
<feature type="compositionally biased region" description="Acidic residues" evidence="1">
    <location>
        <begin position="124"/>
        <end position="136"/>
    </location>
</feature>
<dbReference type="Pfam" id="PF01336">
    <property type="entry name" value="tRNA_anti-codon"/>
    <property type="match status" value="1"/>
</dbReference>
<evidence type="ECO:0000313" key="4">
    <source>
        <dbReference type="Proteomes" id="UP000066737"/>
    </source>
</evidence>
<dbReference type="RefSeq" id="WP_059057072.1">
    <property type="nucleotide sequence ID" value="NZ_CEML01000001.1"/>
</dbReference>
<dbReference type="InterPro" id="IPR003029">
    <property type="entry name" value="S1_domain"/>
</dbReference>
<accession>A0A0U5H4U3</accession>
<organism evidence="3 4">
    <name type="scientific">Halobacterium hubeiense</name>
    <dbReference type="NCBI Taxonomy" id="1407499"/>
    <lineage>
        <taxon>Archaea</taxon>
        <taxon>Methanobacteriati</taxon>
        <taxon>Methanobacteriota</taxon>
        <taxon>Stenosarchaea group</taxon>
        <taxon>Halobacteria</taxon>
        <taxon>Halobacteriales</taxon>
        <taxon>Halobacteriaceae</taxon>
        <taxon>Halobacterium</taxon>
    </lineage>
</organism>
<feature type="region of interest" description="Disordered" evidence="1">
    <location>
        <begin position="113"/>
        <end position="201"/>
    </location>
</feature>
<dbReference type="PROSITE" id="PS50126">
    <property type="entry name" value="S1"/>
    <property type="match status" value="1"/>
</dbReference>
<dbReference type="KEGG" id="hhb:Hhub_2641"/>
<dbReference type="InterPro" id="IPR012340">
    <property type="entry name" value="NA-bd_OB-fold"/>
</dbReference>
<keyword evidence="4" id="KW-1185">Reference proteome</keyword>
<feature type="domain" description="S1 motif" evidence="2">
    <location>
        <begin position="38"/>
        <end position="105"/>
    </location>
</feature>
<protein>
    <submittedName>
        <fullName evidence="3">DHH/RecJ family phosphoesterase</fullName>
    </submittedName>
</protein>
<proteinExistence type="predicted"/>
<evidence type="ECO:0000259" key="2">
    <source>
        <dbReference type="PROSITE" id="PS50126"/>
    </source>
</evidence>
<dbReference type="Pfam" id="PF00575">
    <property type="entry name" value="S1"/>
    <property type="match status" value="1"/>
</dbReference>
<dbReference type="CDD" id="cd04487">
    <property type="entry name" value="RecJ_OBF2_like"/>
    <property type="match status" value="1"/>
</dbReference>
<dbReference type="GeneID" id="26659274"/>
<feature type="compositionally biased region" description="Acidic residues" evidence="1">
    <location>
        <begin position="180"/>
        <end position="197"/>
    </location>
</feature>